<dbReference type="KEGG" id="mya:MORIYA_2608"/>
<gene>
    <name evidence="1" type="ORF">MORIYA_2608</name>
</gene>
<evidence type="ECO:0000313" key="2">
    <source>
        <dbReference type="Proteomes" id="UP000250163"/>
    </source>
</evidence>
<dbReference type="Proteomes" id="UP000250163">
    <property type="component" value="Chromosome MORIYA"/>
</dbReference>
<dbReference type="EMBL" id="LS483250">
    <property type="protein sequence ID" value="SQD79084.1"/>
    <property type="molecule type" value="Genomic_DNA"/>
</dbReference>
<evidence type="ECO:0000313" key="1">
    <source>
        <dbReference type="EMBL" id="SQD79084.1"/>
    </source>
</evidence>
<reference evidence="2" key="1">
    <citation type="submission" date="2018-05" db="EMBL/GenBank/DDBJ databases">
        <authorList>
            <person name="Cea G.-C."/>
            <person name="William W."/>
        </authorList>
    </citation>
    <scope>NUCLEOTIDE SEQUENCE [LARGE SCALE GENOMIC DNA]</scope>
    <source>
        <strain evidence="2">DB21MT 5</strain>
    </source>
</reference>
<proteinExistence type="predicted"/>
<accession>A0A330LQ17</accession>
<organism evidence="1 2">
    <name type="scientific">Moritella yayanosii</name>
    <dbReference type="NCBI Taxonomy" id="69539"/>
    <lineage>
        <taxon>Bacteria</taxon>
        <taxon>Pseudomonadati</taxon>
        <taxon>Pseudomonadota</taxon>
        <taxon>Gammaproteobacteria</taxon>
        <taxon>Alteromonadales</taxon>
        <taxon>Moritellaceae</taxon>
        <taxon>Moritella</taxon>
    </lineage>
</organism>
<name>A0A330LQ17_9GAMM</name>
<dbReference type="AlphaFoldDB" id="A0A330LQ17"/>
<protein>
    <submittedName>
        <fullName evidence="1">Uncharacterized protein</fullName>
    </submittedName>
</protein>
<sequence length="46" mass="5523">MTKQPEFQPFWFQQTMDLEEDYRNGGCMLTWSTKYLPPRIARKPVG</sequence>
<keyword evidence="2" id="KW-1185">Reference proteome</keyword>